<dbReference type="InterPro" id="IPR020013">
    <property type="entry name" value="Flagellar_FlgE/F/G"/>
</dbReference>
<keyword evidence="7" id="KW-1185">Reference proteome</keyword>
<evidence type="ECO:0000256" key="2">
    <source>
        <dbReference type="RuleBase" id="RU362116"/>
    </source>
</evidence>
<organism evidence="6 7">
    <name type="scientific">Periweissella beninensis</name>
    <dbReference type="NCBI Taxonomy" id="504936"/>
    <lineage>
        <taxon>Bacteria</taxon>
        <taxon>Bacillati</taxon>
        <taxon>Bacillota</taxon>
        <taxon>Bacilli</taxon>
        <taxon>Lactobacillales</taxon>
        <taxon>Lactobacillaceae</taxon>
        <taxon>Periweissella</taxon>
    </lineage>
</organism>
<dbReference type="RefSeq" id="WP_205144116.1">
    <property type="nucleotide sequence ID" value="NZ_JAFBDN010000020.1"/>
</dbReference>
<evidence type="ECO:0000313" key="6">
    <source>
        <dbReference type="EMBL" id="MCM2436949.1"/>
    </source>
</evidence>
<evidence type="ECO:0000259" key="4">
    <source>
        <dbReference type="Pfam" id="PF06429"/>
    </source>
</evidence>
<comment type="subcellular location">
    <subcellularLocation>
        <location evidence="2">Bacterial flagellum basal body</location>
    </subcellularLocation>
</comment>
<sequence>MNMNSLLDISRSGLNGFQRKMDTIGNNIANVNTTGFKARDLNFEELLNNQTTTNEVGLSKQARKTGINMGVGTQQANINLQQGALADAPADTDLAIQGSGFFGVRVGNQLLLTRDGSFKRDATGNLVTENGATVAMTKNLPTNKWPNGKLQIAQDGKVSIINNQDKVIQVGRINLYNVTKPTQLSAVGQNLYTTDATNIQQTAAGGANGLILQNKLENSTVSLANEMTDMMITQRAYALNTRVAQASDTMLNITNQFND</sequence>
<proteinExistence type="inferred from homology"/>
<evidence type="ECO:0000256" key="1">
    <source>
        <dbReference type="ARBA" id="ARBA00009677"/>
    </source>
</evidence>
<dbReference type="PANTHER" id="PTHR30435">
    <property type="entry name" value="FLAGELLAR PROTEIN"/>
    <property type="match status" value="1"/>
</dbReference>
<keyword evidence="6" id="KW-0966">Cell projection</keyword>
<dbReference type="EMBL" id="JAGMVS010000042">
    <property type="protein sequence ID" value="MCM2436949.1"/>
    <property type="molecule type" value="Genomic_DNA"/>
</dbReference>
<comment type="caution">
    <text evidence="6">The sequence shown here is derived from an EMBL/GenBank/DDBJ whole genome shotgun (WGS) entry which is preliminary data.</text>
</comment>
<keyword evidence="6" id="KW-0969">Cilium</keyword>
<comment type="similarity">
    <text evidence="1 2">Belongs to the flagella basal body rod proteins family.</text>
</comment>
<dbReference type="InterPro" id="IPR010930">
    <property type="entry name" value="Flg_bb/hook_C_dom"/>
</dbReference>
<name>A0ABT0VGJ2_9LACO</name>
<reference evidence="6" key="1">
    <citation type="submission" date="2021-04" db="EMBL/GenBank/DDBJ databases">
        <title>Taxonomic assessment of Weissella genus.</title>
        <authorList>
            <person name="Fanelli F."/>
            <person name="Chieffi D."/>
            <person name="Dell'Aquila A."/>
            <person name="Gyu-Sung C."/>
            <person name="Franz C.M.A.P."/>
            <person name="Fusco V."/>
        </authorList>
    </citation>
    <scope>NUCLEOTIDE SEQUENCE</scope>
    <source>
        <strain evidence="6">LMG 25373</strain>
    </source>
</reference>
<dbReference type="InterPro" id="IPR001444">
    <property type="entry name" value="Flag_bb_rod_N"/>
</dbReference>
<protein>
    <submittedName>
        <fullName evidence="6">Flagellar hook-basal body protein</fullName>
    </submittedName>
</protein>
<dbReference type="PROSITE" id="PS00588">
    <property type="entry name" value="FLAGELLA_BB_ROD"/>
    <property type="match status" value="1"/>
</dbReference>
<feature type="domain" description="Flagellar basal body rod protein N-terminal" evidence="3">
    <location>
        <begin position="7"/>
        <end position="37"/>
    </location>
</feature>
<evidence type="ECO:0000259" key="5">
    <source>
        <dbReference type="Pfam" id="PF22692"/>
    </source>
</evidence>
<dbReference type="NCBIfam" id="TIGR03506">
    <property type="entry name" value="FlgEFG_subfam"/>
    <property type="match status" value="2"/>
</dbReference>
<evidence type="ECO:0000313" key="7">
    <source>
        <dbReference type="Proteomes" id="UP001057481"/>
    </source>
</evidence>
<dbReference type="Proteomes" id="UP001057481">
    <property type="component" value="Unassembled WGS sequence"/>
</dbReference>
<feature type="domain" description="Flagellar basal-body/hook protein C-terminal" evidence="4">
    <location>
        <begin position="213"/>
        <end position="256"/>
    </location>
</feature>
<dbReference type="Pfam" id="PF00460">
    <property type="entry name" value="Flg_bb_rod"/>
    <property type="match status" value="1"/>
</dbReference>
<dbReference type="PANTHER" id="PTHR30435:SF19">
    <property type="entry name" value="FLAGELLAR BASAL-BODY ROD PROTEIN FLGG"/>
    <property type="match status" value="1"/>
</dbReference>
<dbReference type="Pfam" id="PF06429">
    <property type="entry name" value="Flg_bbr_C"/>
    <property type="match status" value="1"/>
</dbReference>
<keyword evidence="2" id="KW-0975">Bacterial flagellum</keyword>
<accession>A0ABT0VGJ2</accession>
<gene>
    <name evidence="6" type="ORF">KAK10_03260</name>
</gene>
<dbReference type="InterPro" id="IPR053967">
    <property type="entry name" value="LlgE_F_G-like_D1"/>
</dbReference>
<dbReference type="Pfam" id="PF22692">
    <property type="entry name" value="LlgE_F_G_D1"/>
    <property type="match status" value="1"/>
</dbReference>
<dbReference type="SUPFAM" id="SSF117143">
    <property type="entry name" value="Flagellar hook protein flgE"/>
    <property type="match status" value="1"/>
</dbReference>
<evidence type="ECO:0000259" key="3">
    <source>
        <dbReference type="Pfam" id="PF00460"/>
    </source>
</evidence>
<dbReference type="InterPro" id="IPR037925">
    <property type="entry name" value="FlgE/F/G-like"/>
</dbReference>
<feature type="domain" description="Flagellar hook protein FlgE/F/G-like D1" evidence="5">
    <location>
        <begin position="95"/>
        <end position="159"/>
    </location>
</feature>
<keyword evidence="6" id="KW-0282">Flagellum</keyword>
<dbReference type="InterPro" id="IPR019776">
    <property type="entry name" value="Flagellar_basal_body_rod_CS"/>
</dbReference>